<dbReference type="EMBL" id="NBTM02000001">
    <property type="protein sequence ID" value="PNL91886.1"/>
    <property type="molecule type" value="Genomic_DNA"/>
</dbReference>
<name>A0A2J9PNM2_9LACT</name>
<dbReference type="InterPro" id="IPR022267">
    <property type="entry name" value="Asp2"/>
</dbReference>
<reference evidence="2" key="1">
    <citation type="submission" date="2017-12" db="EMBL/GenBank/DDBJ databases">
        <title>FDA dAtabase for Regulatory Grade micrObial Sequences (FDA-ARGOS): Supporting development and validation of Infectious Disease Dx tests.</title>
        <authorList>
            <person name="Hoffmann M."/>
            <person name="Allard M."/>
            <person name="Evans P."/>
            <person name="Brown E."/>
            <person name="Tallon L."/>
            <person name="Sadzewicz L."/>
            <person name="Sengamalay N."/>
            <person name="Ott S."/>
            <person name="Godinez A."/>
            <person name="Nagaraj S."/>
            <person name="Vavikolanu K."/>
            <person name="Aluvathingal J."/>
            <person name="Nadendla S."/>
            <person name="Sichtig H."/>
        </authorList>
    </citation>
    <scope>NUCLEOTIDE SEQUENCE [LARGE SCALE GENOMIC DNA]</scope>
    <source>
        <strain evidence="2">FDAARGOS_249</strain>
    </source>
</reference>
<dbReference type="RefSeq" id="WP_083069231.1">
    <property type="nucleotide sequence ID" value="NZ_JALXKY010000001.1"/>
</dbReference>
<organism evidence="1 2">
    <name type="scientific">Aerococcus viridans</name>
    <dbReference type="NCBI Taxonomy" id="1377"/>
    <lineage>
        <taxon>Bacteria</taxon>
        <taxon>Bacillati</taxon>
        <taxon>Bacillota</taxon>
        <taxon>Bacilli</taxon>
        <taxon>Lactobacillales</taxon>
        <taxon>Aerococcaceae</taxon>
        <taxon>Aerococcus</taxon>
    </lineage>
</organism>
<dbReference type="AlphaFoldDB" id="A0A2J9PNM2"/>
<comment type="caution">
    <text evidence="1">The sequence shown here is derived from an EMBL/GenBank/DDBJ whole genome shotgun (WGS) entry which is preliminary data.</text>
</comment>
<evidence type="ECO:0000313" key="2">
    <source>
        <dbReference type="Proteomes" id="UP000192813"/>
    </source>
</evidence>
<proteinExistence type="predicted"/>
<gene>
    <name evidence="1" type="primary">asp2</name>
    <name evidence="1" type="ORF">A6J77_006475</name>
</gene>
<dbReference type="Proteomes" id="UP000192813">
    <property type="component" value="Unassembled WGS sequence"/>
</dbReference>
<dbReference type="Pfam" id="PF16929">
    <property type="entry name" value="Asp2"/>
    <property type="match status" value="1"/>
</dbReference>
<protein>
    <submittedName>
        <fullName evidence="1">Accessory Sec system protein Asp2</fullName>
    </submittedName>
</protein>
<accession>A0A2J9PNM2</accession>
<evidence type="ECO:0000313" key="1">
    <source>
        <dbReference type="EMBL" id="PNL91886.1"/>
    </source>
</evidence>
<sequence>MEKKLHILQIGRERWESRNEDGLIWYYIDACDDVDAQQEKLYAVLNANEDNEEEDHQEKLASFDTVIISELSTNFDFSYLQQYIEPYTILVNQELSDTFIDHFPIFKYLFVHYIDMQDITSVIATVKKDFFIGQNGTKLHVKNTVVNHVDNFNIYYNGNNYVEISEINQSDYVQLLYWNYNIGLGSDATTDLWLEYDADNQIDLRLVLHFIDSAGEVTRRTFTQIEMEHYINVNVEKFTYLAVSIEVKGQGIVKVGPLHYRKSREQYGEMLLGGQVGRDSQRKEFFYYFNPGDLQPPLNVYFSGYRTAEGFEGYWMMKNLGKPFLLISDPRLEGGRFYIGSVEYEQKIENVIQTYLDLLSFSTKQLVVSGLSMGTYGAIYYGARLEARAIVVGKPLINLGDIARNVPLHRPEAFETSLDLVNEFIDQGEDRYEKLNNKIVPYLEKAKFPEDSTIAIAYMMQDDYDSQAYFDLLNYLSEKDINIISKGLVGRHNDNSPGINQWFFAQLKRLNTSIG</sequence>
<dbReference type="NCBIfam" id="TIGR03712">
    <property type="entry name" value="acc_sec_asp2"/>
    <property type="match status" value="1"/>
</dbReference>
<dbReference type="GO" id="GO:0015031">
    <property type="term" value="P:protein transport"/>
    <property type="evidence" value="ECO:0007669"/>
    <property type="project" value="InterPro"/>
</dbReference>